<dbReference type="GO" id="GO:0022857">
    <property type="term" value="F:transmembrane transporter activity"/>
    <property type="evidence" value="ECO:0007669"/>
    <property type="project" value="InterPro"/>
</dbReference>
<dbReference type="PANTHER" id="PTHR43124">
    <property type="entry name" value="PURINE EFFLUX PUMP PBUE"/>
    <property type="match status" value="1"/>
</dbReference>
<feature type="transmembrane region" description="Helical" evidence="6">
    <location>
        <begin position="167"/>
        <end position="186"/>
    </location>
</feature>
<dbReference type="Gene3D" id="1.20.1250.20">
    <property type="entry name" value="MFS general substrate transporter like domains"/>
    <property type="match status" value="1"/>
</dbReference>
<dbReference type="KEGG" id="theu:HPC62_03300"/>
<feature type="transmembrane region" description="Helical" evidence="6">
    <location>
        <begin position="302"/>
        <end position="327"/>
    </location>
</feature>
<organism evidence="8 9">
    <name type="scientific">Thermoleptolyngbya sichuanensis A183</name>
    <dbReference type="NCBI Taxonomy" id="2737172"/>
    <lineage>
        <taxon>Bacteria</taxon>
        <taxon>Bacillati</taxon>
        <taxon>Cyanobacteriota</taxon>
        <taxon>Cyanophyceae</taxon>
        <taxon>Oculatellales</taxon>
        <taxon>Oculatellaceae</taxon>
        <taxon>Thermoleptolyngbya</taxon>
        <taxon>Thermoleptolyngbya sichuanensis</taxon>
    </lineage>
</organism>
<dbReference type="RefSeq" id="WP_172353732.1">
    <property type="nucleotide sequence ID" value="NZ_CP053661.1"/>
</dbReference>
<sequence length="396" mass="41707">MNLAKLFASKRFRQLLVLLAAGGLTTMTGSVVTPVFPEIVRDLQLDRSWAGMLTSTHALTTALFTPVFGILADRVGKRTVMLPALLCYALFGVATIFMTTLPTLLLMRGLIGAASGAVAAATIGLLGTMYEGDERSRILGFATSAMTTAAIIFPLLGGWVGRNQWQHAFYLYLLGIPLMAIAALVFREEPRNTSGAGLSDTGGLLPVVRQPSVLMIYFFLAAAALVMQATVAYAPIYLKETIGADPALNGVVLGLRAAGAAVSSAVLASRLARRLNNRRGAIALGFCLMGLTIATIPSLTQIFVILPVAALFGAGFGIITPNLYDLLADQAPAELRASVLAIGTGFNSLGLFSAPLLLGPIWKNVGLPSVFYLAAAIALLVSLLSLRRERKLGTRG</sequence>
<dbReference type="Proteomes" id="UP000505210">
    <property type="component" value="Chromosome"/>
</dbReference>
<evidence type="ECO:0000259" key="7">
    <source>
        <dbReference type="PROSITE" id="PS50850"/>
    </source>
</evidence>
<evidence type="ECO:0000256" key="1">
    <source>
        <dbReference type="ARBA" id="ARBA00004651"/>
    </source>
</evidence>
<evidence type="ECO:0000256" key="2">
    <source>
        <dbReference type="ARBA" id="ARBA00022475"/>
    </source>
</evidence>
<feature type="transmembrane region" description="Helical" evidence="6">
    <location>
        <begin position="280"/>
        <end position="296"/>
    </location>
</feature>
<dbReference type="PROSITE" id="PS50850">
    <property type="entry name" value="MFS"/>
    <property type="match status" value="1"/>
</dbReference>
<evidence type="ECO:0000256" key="3">
    <source>
        <dbReference type="ARBA" id="ARBA00022692"/>
    </source>
</evidence>
<keyword evidence="9" id="KW-1185">Reference proteome</keyword>
<keyword evidence="2" id="KW-1003">Cell membrane</keyword>
<name>A0A6M8B4K1_9CYAN</name>
<keyword evidence="4 6" id="KW-1133">Transmembrane helix</keyword>
<dbReference type="InterPro" id="IPR050189">
    <property type="entry name" value="MFS_Efflux_Transporters"/>
</dbReference>
<gene>
    <name evidence="8" type="ORF">HPC62_03300</name>
</gene>
<proteinExistence type="predicted"/>
<evidence type="ECO:0000313" key="9">
    <source>
        <dbReference type="Proteomes" id="UP000505210"/>
    </source>
</evidence>
<evidence type="ECO:0000256" key="4">
    <source>
        <dbReference type="ARBA" id="ARBA00022989"/>
    </source>
</evidence>
<dbReference type="PANTHER" id="PTHR43124:SF3">
    <property type="entry name" value="CHLORAMPHENICOL EFFLUX PUMP RV0191"/>
    <property type="match status" value="1"/>
</dbReference>
<dbReference type="GO" id="GO:0005886">
    <property type="term" value="C:plasma membrane"/>
    <property type="evidence" value="ECO:0007669"/>
    <property type="project" value="UniProtKB-SubCell"/>
</dbReference>
<accession>A0A6M8B4K1</accession>
<protein>
    <submittedName>
        <fullName evidence="8">MFS transporter</fullName>
    </submittedName>
</protein>
<dbReference type="InterPro" id="IPR020846">
    <property type="entry name" value="MFS_dom"/>
</dbReference>
<feature type="transmembrane region" description="Helical" evidence="6">
    <location>
        <begin position="53"/>
        <end position="72"/>
    </location>
</feature>
<feature type="transmembrane region" description="Helical" evidence="6">
    <location>
        <begin position="370"/>
        <end position="386"/>
    </location>
</feature>
<dbReference type="AlphaFoldDB" id="A0A6M8B4K1"/>
<evidence type="ECO:0000313" key="8">
    <source>
        <dbReference type="EMBL" id="QKD81328.1"/>
    </source>
</evidence>
<feature type="transmembrane region" description="Helical" evidence="6">
    <location>
        <begin position="105"/>
        <end position="126"/>
    </location>
</feature>
<dbReference type="Pfam" id="PF07690">
    <property type="entry name" value="MFS_1"/>
    <property type="match status" value="1"/>
</dbReference>
<keyword evidence="5 6" id="KW-0472">Membrane</keyword>
<evidence type="ECO:0000256" key="6">
    <source>
        <dbReference type="SAM" id="Phobius"/>
    </source>
</evidence>
<feature type="transmembrane region" description="Helical" evidence="6">
    <location>
        <begin position="214"/>
        <end position="236"/>
    </location>
</feature>
<evidence type="ECO:0000256" key="5">
    <source>
        <dbReference type="ARBA" id="ARBA00023136"/>
    </source>
</evidence>
<keyword evidence="3 6" id="KW-0812">Transmembrane</keyword>
<feature type="transmembrane region" description="Helical" evidence="6">
    <location>
        <begin position="248"/>
        <end position="268"/>
    </location>
</feature>
<feature type="transmembrane region" description="Helical" evidence="6">
    <location>
        <begin position="79"/>
        <end position="99"/>
    </location>
</feature>
<dbReference type="InterPro" id="IPR036259">
    <property type="entry name" value="MFS_trans_sf"/>
</dbReference>
<dbReference type="EMBL" id="CP053661">
    <property type="protein sequence ID" value="QKD81328.1"/>
    <property type="molecule type" value="Genomic_DNA"/>
</dbReference>
<feature type="transmembrane region" description="Helical" evidence="6">
    <location>
        <begin position="138"/>
        <end position="161"/>
    </location>
</feature>
<feature type="transmembrane region" description="Helical" evidence="6">
    <location>
        <begin position="339"/>
        <end position="358"/>
    </location>
</feature>
<dbReference type="SUPFAM" id="SSF103473">
    <property type="entry name" value="MFS general substrate transporter"/>
    <property type="match status" value="1"/>
</dbReference>
<feature type="domain" description="Major facilitator superfamily (MFS) profile" evidence="7">
    <location>
        <begin position="14"/>
        <end position="393"/>
    </location>
</feature>
<dbReference type="InterPro" id="IPR011701">
    <property type="entry name" value="MFS"/>
</dbReference>
<comment type="subcellular location">
    <subcellularLocation>
        <location evidence="1">Cell membrane</location>
        <topology evidence="1">Multi-pass membrane protein</topology>
    </subcellularLocation>
</comment>
<reference evidence="8 9" key="1">
    <citation type="submission" date="2020-05" db="EMBL/GenBank/DDBJ databases">
        <title>Complete genome sequence of of a novel Thermoleptolyngbya strain isolated from hot springs of Ganzi, Sichuan China.</title>
        <authorList>
            <person name="Tang J."/>
            <person name="Daroch M."/>
            <person name="Li L."/>
            <person name="Waleron K."/>
            <person name="Waleron M."/>
            <person name="Waleron M."/>
        </authorList>
    </citation>
    <scope>NUCLEOTIDE SEQUENCE [LARGE SCALE GENOMIC DNA]</scope>
    <source>
        <strain evidence="8 9">PKUAC-SCTA183</strain>
    </source>
</reference>